<dbReference type="EMBL" id="CAXKWB010161647">
    <property type="protein sequence ID" value="CAL4249936.1"/>
    <property type="molecule type" value="Genomic_DNA"/>
</dbReference>
<keyword evidence="1" id="KW-1133">Transmembrane helix</keyword>
<sequence>RYVYCNESLNCNDTYFNMVHDISTDGAMSEIFSTKSLEGNSQFISGNRVNSSVQFDANKPGQLQCLANNSLGVFQDNTTINIISNSGPVTSSNSSLISVLVVVLLLTIFLIFLVVN</sequence>
<dbReference type="Pfam" id="PF25305">
    <property type="entry name" value="Ig_PDGFR_d4"/>
    <property type="match status" value="1"/>
</dbReference>
<name>A0AAV2SYX8_MEGNR</name>
<feature type="transmembrane region" description="Helical" evidence="1">
    <location>
        <begin position="96"/>
        <end position="115"/>
    </location>
</feature>
<gene>
    <name evidence="2" type="ORF">MNOR_LOCUS41629</name>
</gene>
<dbReference type="Proteomes" id="UP001497623">
    <property type="component" value="Unassembled WGS sequence"/>
</dbReference>
<accession>A0AAV2SYX8</accession>
<evidence type="ECO:0000313" key="2">
    <source>
        <dbReference type="EMBL" id="CAL4249936.1"/>
    </source>
</evidence>
<proteinExistence type="predicted"/>
<evidence type="ECO:0000313" key="3">
    <source>
        <dbReference type="Proteomes" id="UP001497623"/>
    </source>
</evidence>
<reference evidence="2 3" key="1">
    <citation type="submission" date="2024-05" db="EMBL/GenBank/DDBJ databases">
        <authorList>
            <person name="Wallberg A."/>
        </authorList>
    </citation>
    <scope>NUCLEOTIDE SEQUENCE [LARGE SCALE GENOMIC DNA]</scope>
</reference>
<organism evidence="2 3">
    <name type="scientific">Meganyctiphanes norvegica</name>
    <name type="common">Northern krill</name>
    <name type="synonym">Thysanopoda norvegica</name>
    <dbReference type="NCBI Taxonomy" id="48144"/>
    <lineage>
        <taxon>Eukaryota</taxon>
        <taxon>Metazoa</taxon>
        <taxon>Ecdysozoa</taxon>
        <taxon>Arthropoda</taxon>
        <taxon>Crustacea</taxon>
        <taxon>Multicrustacea</taxon>
        <taxon>Malacostraca</taxon>
        <taxon>Eumalacostraca</taxon>
        <taxon>Eucarida</taxon>
        <taxon>Euphausiacea</taxon>
        <taxon>Euphausiidae</taxon>
        <taxon>Meganyctiphanes</taxon>
    </lineage>
</organism>
<protein>
    <submittedName>
        <fullName evidence="2">Uncharacterized protein</fullName>
    </submittedName>
</protein>
<keyword evidence="1" id="KW-0472">Membrane</keyword>
<evidence type="ECO:0000256" key="1">
    <source>
        <dbReference type="SAM" id="Phobius"/>
    </source>
</evidence>
<keyword evidence="1" id="KW-0812">Transmembrane</keyword>
<comment type="caution">
    <text evidence="2">The sequence shown here is derived from an EMBL/GenBank/DDBJ whole genome shotgun (WGS) entry which is preliminary data.</text>
</comment>
<dbReference type="AlphaFoldDB" id="A0AAV2SYX8"/>
<keyword evidence="3" id="KW-1185">Reference proteome</keyword>
<feature type="non-terminal residue" evidence="2">
    <location>
        <position position="116"/>
    </location>
</feature>
<feature type="non-terminal residue" evidence="2">
    <location>
        <position position="1"/>
    </location>
</feature>